<dbReference type="Pfam" id="PF01494">
    <property type="entry name" value="FAD_binding_3"/>
    <property type="match status" value="1"/>
</dbReference>
<keyword evidence="12" id="KW-1185">Reference proteome</keyword>
<keyword evidence="4 9" id="KW-0812">Transmembrane</keyword>
<feature type="transmembrane region" description="Helical" evidence="9">
    <location>
        <begin position="781"/>
        <end position="805"/>
    </location>
</feature>
<evidence type="ECO:0000256" key="9">
    <source>
        <dbReference type="SAM" id="Phobius"/>
    </source>
</evidence>
<feature type="transmembrane region" description="Helical" evidence="9">
    <location>
        <begin position="447"/>
        <end position="464"/>
    </location>
</feature>
<evidence type="ECO:0000256" key="6">
    <source>
        <dbReference type="ARBA" id="ARBA00022989"/>
    </source>
</evidence>
<evidence type="ECO:0000256" key="4">
    <source>
        <dbReference type="ARBA" id="ARBA00022692"/>
    </source>
</evidence>
<dbReference type="Gene3D" id="3.50.50.60">
    <property type="entry name" value="FAD/NAD(P)-binding domain"/>
    <property type="match status" value="1"/>
</dbReference>
<feature type="transmembrane region" description="Helical" evidence="9">
    <location>
        <begin position="568"/>
        <end position="588"/>
    </location>
</feature>
<dbReference type="PANTHER" id="PTHR47356">
    <property type="entry name" value="FAD-DEPENDENT MONOOXYGENASE ASQG-RELATED"/>
    <property type="match status" value="1"/>
</dbReference>
<keyword evidence="8 9" id="KW-0472">Membrane</keyword>
<accession>A0A9W4HYR3</accession>
<dbReference type="InterPro" id="IPR050562">
    <property type="entry name" value="FAD_mOase_fung"/>
</dbReference>
<comment type="subcellular location">
    <subcellularLocation>
        <location evidence="1">Membrane</location>
    </subcellularLocation>
</comment>
<dbReference type="AlphaFoldDB" id="A0A9W4HYR3"/>
<evidence type="ECO:0000256" key="1">
    <source>
        <dbReference type="ARBA" id="ARBA00004370"/>
    </source>
</evidence>
<dbReference type="InterPro" id="IPR036188">
    <property type="entry name" value="FAD/NAD-bd_sf"/>
</dbReference>
<feature type="domain" description="FAD-binding" evidence="10">
    <location>
        <begin position="7"/>
        <end position="345"/>
    </location>
</feature>
<organism evidence="11 12">
    <name type="scientific">Penicillium olsonii</name>
    <dbReference type="NCBI Taxonomy" id="99116"/>
    <lineage>
        <taxon>Eukaryota</taxon>
        <taxon>Fungi</taxon>
        <taxon>Dikarya</taxon>
        <taxon>Ascomycota</taxon>
        <taxon>Pezizomycotina</taxon>
        <taxon>Eurotiomycetes</taxon>
        <taxon>Eurotiomycetidae</taxon>
        <taxon>Eurotiales</taxon>
        <taxon>Aspergillaceae</taxon>
        <taxon>Penicillium</taxon>
    </lineage>
</organism>
<feature type="transmembrane region" description="Helical" evidence="9">
    <location>
        <begin position="608"/>
        <end position="633"/>
    </location>
</feature>
<dbReference type="PRINTS" id="PR00420">
    <property type="entry name" value="RNGMNOXGNASE"/>
</dbReference>
<keyword evidence="3" id="KW-0285">Flavoprotein</keyword>
<evidence type="ECO:0000256" key="2">
    <source>
        <dbReference type="ARBA" id="ARBA00007992"/>
    </source>
</evidence>
<proteinExistence type="inferred from homology"/>
<feature type="transmembrane region" description="Helical" evidence="9">
    <location>
        <begin position="645"/>
        <end position="670"/>
    </location>
</feature>
<dbReference type="OrthoDB" id="10029326at2759"/>
<dbReference type="PANTHER" id="PTHR47356:SF2">
    <property type="entry name" value="FAD-BINDING DOMAIN-CONTAINING PROTEIN-RELATED"/>
    <property type="match status" value="1"/>
</dbReference>
<evidence type="ECO:0000256" key="3">
    <source>
        <dbReference type="ARBA" id="ARBA00022630"/>
    </source>
</evidence>
<dbReference type="EMBL" id="CAJVOS010000038">
    <property type="protein sequence ID" value="CAG8168692.1"/>
    <property type="molecule type" value="Genomic_DNA"/>
</dbReference>
<feature type="transmembrane region" description="Helical" evidence="9">
    <location>
        <begin position="696"/>
        <end position="718"/>
    </location>
</feature>
<keyword evidence="5" id="KW-0274">FAD</keyword>
<dbReference type="GO" id="GO:0016020">
    <property type="term" value="C:membrane"/>
    <property type="evidence" value="ECO:0007669"/>
    <property type="project" value="UniProtKB-SubCell"/>
</dbReference>
<reference evidence="11" key="1">
    <citation type="submission" date="2021-07" db="EMBL/GenBank/DDBJ databases">
        <authorList>
            <person name="Branca A.L. A."/>
        </authorList>
    </citation>
    <scope>NUCLEOTIDE SEQUENCE</scope>
</reference>
<name>A0A9W4HYR3_PENOL</name>
<protein>
    <recommendedName>
        <fullName evidence="10">FAD-binding domain-containing protein</fullName>
    </recommendedName>
</protein>
<feature type="transmembrane region" description="Helical" evidence="9">
    <location>
        <begin position="538"/>
        <end position="556"/>
    </location>
</feature>
<evidence type="ECO:0000313" key="12">
    <source>
        <dbReference type="Proteomes" id="UP001153618"/>
    </source>
</evidence>
<comment type="caution">
    <text evidence="11">The sequence shown here is derived from an EMBL/GenBank/DDBJ whole genome shotgun (WGS) entry which is preliminary data.</text>
</comment>
<dbReference type="GO" id="GO:0071949">
    <property type="term" value="F:FAD binding"/>
    <property type="evidence" value="ECO:0007669"/>
    <property type="project" value="InterPro"/>
</dbReference>
<keyword evidence="6 9" id="KW-1133">Transmembrane helix</keyword>
<evidence type="ECO:0000259" key="10">
    <source>
        <dbReference type="Pfam" id="PF01494"/>
    </source>
</evidence>
<sequence>MESKSFKVIIVGGSIAGLSLALMLERNGIDFVVLESYKSIAPQVGASIGVLSNGLRILDQIDCCQPVVDAAEYPVDKVYYRDSRGKLIWSLEDYDEDITERHGYPAVFLDRRMLIGILYNKIEDKSRVLMSQRVHTIENSGSSVTVHTSTGQKFTGSIVVGADGIHSTVRQEMWKEAQRLDPKWIDPSEKSALPATYACIFGISEGEKGAEKGTLTSVVNEHFSYLIPSGPGKRTYWFLVHNMGKTFYGEDIPRFSKEEEEALAKEHWDDQLTPTLRFSDLYKSKIASVYTTLPEYVYRRWHFQRIMTIGDASHKFEPLTGQGGNNAIETSASLTNHLVAALKGCKTGSLSTEEISKIFQSVQDHREERVSGLIKASHTRQRLDCMETPLLKFLANFVLPYVPRSILMARWIHTYSPGVSLNMLPMPHKPRDVAYFDERFRVPFSRGIIGVLLYVSFGFLAWAANRQLWTAGKVNGTWTMVREAIIAKSIPLPGRVEVPLRQVYTGLRPIDRILQSLVTVFLPAVAGTSNPGQALQSLYFLACILPIIAILTVEGYRPRNRWTLLASPALWGVLYQLRGIALIAPLYFATSLFHSSSVGYFTPKSRTVPVSMAQALLPALVLGFVLPTTMMFFPLQDTLTTRQVFIALWQPAPIYVAILTEVVSRAIAWFNRPAPVKPGSQVGSIVRDDLPYLRTAYAAVGGISACFHFALMLSWVVSGSDFIIRALVPLNSFGEKSNLADGIFIFFQSDFLLVALATMLWCLASIWDMYRVGISNVSWKAGLFGLVLGCILIGPGATAAAVWYWREDILSHTSFGQHPSASA</sequence>
<evidence type="ECO:0000256" key="5">
    <source>
        <dbReference type="ARBA" id="ARBA00022827"/>
    </source>
</evidence>
<dbReference type="SUPFAM" id="SSF51905">
    <property type="entry name" value="FAD/NAD(P)-binding domain"/>
    <property type="match status" value="1"/>
</dbReference>
<keyword evidence="7" id="KW-0560">Oxidoreductase</keyword>
<gene>
    <name evidence="11" type="ORF">POLS_LOCUS6600</name>
</gene>
<comment type="similarity">
    <text evidence="2">Belongs to the paxM FAD-dependent monooxygenase family.</text>
</comment>
<dbReference type="InterPro" id="IPR002938">
    <property type="entry name" value="FAD-bd"/>
</dbReference>
<feature type="transmembrane region" description="Helical" evidence="9">
    <location>
        <begin position="739"/>
        <end position="761"/>
    </location>
</feature>
<evidence type="ECO:0000313" key="11">
    <source>
        <dbReference type="EMBL" id="CAG8168692.1"/>
    </source>
</evidence>
<evidence type="ECO:0000256" key="7">
    <source>
        <dbReference type="ARBA" id="ARBA00023002"/>
    </source>
</evidence>
<dbReference type="GO" id="GO:0004497">
    <property type="term" value="F:monooxygenase activity"/>
    <property type="evidence" value="ECO:0007669"/>
    <property type="project" value="InterPro"/>
</dbReference>
<evidence type="ECO:0000256" key="8">
    <source>
        <dbReference type="ARBA" id="ARBA00023136"/>
    </source>
</evidence>
<dbReference type="Proteomes" id="UP001153618">
    <property type="component" value="Unassembled WGS sequence"/>
</dbReference>